<dbReference type="InterPro" id="IPR030395">
    <property type="entry name" value="GP_PDE_dom"/>
</dbReference>
<reference evidence="3" key="1">
    <citation type="journal article" date="2019" name="Int. J. Syst. Evol. Microbiol.">
        <title>The Global Catalogue of Microorganisms (GCM) 10K type strain sequencing project: providing services to taxonomists for standard genome sequencing and annotation.</title>
        <authorList>
            <consortium name="The Broad Institute Genomics Platform"/>
            <consortium name="The Broad Institute Genome Sequencing Center for Infectious Disease"/>
            <person name="Wu L."/>
            <person name="Ma J."/>
        </authorList>
    </citation>
    <scope>NUCLEOTIDE SEQUENCE [LARGE SCALE GENOMIC DNA]</scope>
    <source>
        <strain evidence="3">CECT 7956</strain>
    </source>
</reference>
<comment type="caution">
    <text evidence="2">The sequence shown here is derived from an EMBL/GenBank/DDBJ whole genome shotgun (WGS) entry which is preliminary data.</text>
</comment>
<dbReference type="RefSeq" id="WP_379837253.1">
    <property type="nucleotide sequence ID" value="NZ_JBHRYQ010000001.1"/>
</dbReference>
<dbReference type="Pfam" id="PF03009">
    <property type="entry name" value="GDPD"/>
    <property type="match status" value="1"/>
</dbReference>
<feature type="domain" description="GP-PDE" evidence="1">
    <location>
        <begin position="25"/>
        <end position="299"/>
    </location>
</feature>
<dbReference type="SUPFAM" id="SSF51695">
    <property type="entry name" value="PLC-like phosphodiesterases"/>
    <property type="match status" value="1"/>
</dbReference>
<dbReference type="PANTHER" id="PTHR46211:SF14">
    <property type="entry name" value="GLYCEROPHOSPHODIESTER PHOSPHODIESTERASE"/>
    <property type="match status" value="1"/>
</dbReference>
<dbReference type="Proteomes" id="UP001595616">
    <property type="component" value="Unassembled WGS sequence"/>
</dbReference>
<name>A0ABV7YXK1_9BACT</name>
<evidence type="ECO:0000313" key="2">
    <source>
        <dbReference type="EMBL" id="MFC3810816.1"/>
    </source>
</evidence>
<organism evidence="2 3">
    <name type="scientific">Lacihabitans lacunae</name>
    <dbReference type="NCBI Taxonomy" id="1028214"/>
    <lineage>
        <taxon>Bacteria</taxon>
        <taxon>Pseudomonadati</taxon>
        <taxon>Bacteroidota</taxon>
        <taxon>Cytophagia</taxon>
        <taxon>Cytophagales</taxon>
        <taxon>Leadbetterellaceae</taxon>
        <taxon>Lacihabitans</taxon>
    </lineage>
</organism>
<keyword evidence="3" id="KW-1185">Reference proteome</keyword>
<dbReference type="EMBL" id="JBHRYQ010000001">
    <property type="protein sequence ID" value="MFC3810816.1"/>
    <property type="molecule type" value="Genomic_DNA"/>
</dbReference>
<protein>
    <submittedName>
        <fullName evidence="2">Glycerophosphodiester phosphodiesterase family protein</fullName>
    </submittedName>
</protein>
<proteinExistence type="predicted"/>
<sequence>MYSIKTFILFISLSFLNMNIGFAQFEIQGHRGCRGLMPENTIPAFLRAIDEGVETLELDVIISKDNKVVVSHEPQFNPEITTKPDGSFFVKMQDSNLHKLTYNEIKRYDVGLKGHSGYPEQQKMAVYKPLLTDVIKAVNAHLKTKGRSEIKYNIEIKSLVEEYGISQPKPKEFCDLVLKTIGKKIKPENLTIQSFDFNVLKYLNECALKSKTKPFDISVLLEPMENNEITYNIDKLGFKPDIWSPYFKVLKPEMVNELKEKHIKVIPWTVNTLDDMRKVKEMGCDGLITDYPNRAKSINL</sequence>
<dbReference type="InterPro" id="IPR017946">
    <property type="entry name" value="PLC-like_Pdiesterase_TIM-brl"/>
</dbReference>
<dbReference type="PROSITE" id="PS51704">
    <property type="entry name" value="GP_PDE"/>
    <property type="match status" value="1"/>
</dbReference>
<accession>A0ABV7YXK1</accession>
<gene>
    <name evidence="2" type="ORF">ACFOOI_09125</name>
</gene>
<dbReference type="PANTHER" id="PTHR46211">
    <property type="entry name" value="GLYCEROPHOSPHORYL DIESTER PHOSPHODIESTERASE"/>
    <property type="match status" value="1"/>
</dbReference>
<evidence type="ECO:0000313" key="3">
    <source>
        <dbReference type="Proteomes" id="UP001595616"/>
    </source>
</evidence>
<evidence type="ECO:0000259" key="1">
    <source>
        <dbReference type="PROSITE" id="PS51704"/>
    </source>
</evidence>
<dbReference type="Gene3D" id="3.20.20.190">
    <property type="entry name" value="Phosphatidylinositol (PI) phosphodiesterase"/>
    <property type="match status" value="1"/>
</dbReference>